<dbReference type="SUPFAM" id="SSF53474">
    <property type="entry name" value="alpha/beta-Hydrolases"/>
    <property type="match status" value="1"/>
</dbReference>
<reference evidence="2 3" key="1">
    <citation type="submission" date="2020-12" db="EMBL/GenBank/DDBJ databases">
        <title>Microbacterium sp. HY060.</title>
        <authorList>
            <person name="Zhou J."/>
        </authorList>
    </citation>
    <scope>NUCLEOTIDE SEQUENCE [LARGE SCALE GENOMIC DNA]</scope>
    <source>
        <strain evidence="2 3">HY60</strain>
    </source>
</reference>
<feature type="domain" description="BAAT/Acyl-CoA thioester hydrolase C-terminal" evidence="1">
    <location>
        <begin position="84"/>
        <end position="210"/>
    </location>
</feature>
<sequence length="280" mass="30361">MRRIELHNPEGVQWIPDQHSGDGVLVLAGSSGRVDSDRARKFADHGCRSESIRWFGGHHQHDGPWEIPLETFLERITALKESCDRVYVVGTSFGSEAALLCGAHSDAVSGVVAFAPSDVVWAGFDSEQRETSHWTSEGEPLPYVPFDFQSNAQQSPPRYLPLYERSRATFADRIASATIPVERIKSLVLVAGGDDQVWPSVAHATRIRDARDGCGYPTDLVTDDAAGHRTILPGESVAVGGTVMHRGGTETADRALGFAAWGAITRMLDADSNNPQPCSP</sequence>
<keyword evidence="3" id="KW-1185">Reference proteome</keyword>
<dbReference type="Proteomes" id="UP000662814">
    <property type="component" value="Chromosome"/>
</dbReference>
<evidence type="ECO:0000259" key="1">
    <source>
        <dbReference type="Pfam" id="PF08840"/>
    </source>
</evidence>
<dbReference type="RefSeq" id="WP_166989723.1">
    <property type="nucleotide sequence ID" value="NZ_CP061169.1"/>
</dbReference>
<gene>
    <name evidence="2" type="ORF">HCR76_07730</name>
</gene>
<evidence type="ECO:0000313" key="3">
    <source>
        <dbReference type="Proteomes" id="UP000662814"/>
    </source>
</evidence>
<dbReference type="Gene3D" id="3.40.50.1820">
    <property type="entry name" value="alpha/beta hydrolase"/>
    <property type="match status" value="1"/>
</dbReference>
<accession>A0ABX6YM47</accession>
<dbReference type="EMBL" id="CP061169">
    <property type="protein sequence ID" value="QPZ39898.1"/>
    <property type="molecule type" value="Genomic_DNA"/>
</dbReference>
<dbReference type="Pfam" id="PF08840">
    <property type="entry name" value="BAAT_C"/>
    <property type="match status" value="1"/>
</dbReference>
<evidence type="ECO:0000313" key="2">
    <source>
        <dbReference type="EMBL" id="QPZ39898.1"/>
    </source>
</evidence>
<dbReference type="InterPro" id="IPR029058">
    <property type="entry name" value="AB_hydrolase_fold"/>
</dbReference>
<protein>
    <recommendedName>
        <fullName evidence="1">BAAT/Acyl-CoA thioester hydrolase C-terminal domain-containing protein</fullName>
    </recommendedName>
</protein>
<name>A0ABX6YM47_9MICO</name>
<proteinExistence type="predicted"/>
<organism evidence="2 3">
    <name type="scientific">Paramicrobacterium chengjingii</name>
    <dbReference type="NCBI Taxonomy" id="2769067"/>
    <lineage>
        <taxon>Bacteria</taxon>
        <taxon>Bacillati</taxon>
        <taxon>Actinomycetota</taxon>
        <taxon>Actinomycetes</taxon>
        <taxon>Micrococcales</taxon>
        <taxon>Microbacteriaceae</taxon>
        <taxon>Paramicrobacterium</taxon>
    </lineage>
</organism>
<dbReference type="InterPro" id="IPR014940">
    <property type="entry name" value="BAAT_C"/>
</dbReference>